<dbReference type="EMBL" id="JBHUFA010000013">
    <property type="protein sequence ID" value="MFD1696961.1"/>
    <property type="molecule type" value="Genomic_DNA"/>
</dbReference>
<dbReference type="InterPro" id="IPR002528">
    <property type="entry name" value="MATE_fam"/>
</dbReference>
<dbReference type="PIRSF" id="PIRSF006603">
    <property type="entry name" value="DinF"/>
    <property type="match status" value="1"/>
</dbReference>
<reference evidence="12" key="1">
    <citation type="journal article" date="2019" name="Int. J. Syst. Evol. Microbiol.">
        <title>The Global Catalogue of Microorganisms (GCM) 10K type strain sequencing project: providing services to taxonomists for standard genome sequencing and annotation.</title>
        <authorList>
            <consortium name="The Broad Institute Genomics Platform"/>
            <consortium name="The Broad Institute Genome Sequencing Center for Infectious Disease"/>
            <person name="Wu L."/>
            <person name="Ma J."/>
        </authorList>
    </citation>
    <scope>NUCLEOTIDE SEQUENCE [LARGE SCALE GENOMIC DNA]</scope>
    <source>
        <strain evidence="12">JCM 3369</strain>
    </source>
</reference>
<evidence type="ECO:0000256" key="10">
    <source>
        <dbReference type="SAM" id="Phobius"/>
    </source>
</evidence>
<keyword evidence="2" id="KW-0813">Transport</keyword>
<keyword evidence="5 10" id="KW-0812">Transmembrane</keyword>
<evidence type="ECO:0000313" key="11">
    <source>
        <dbReference type="EMBL" id="MFD1696961.1"/>
    </source>
</evidence>
<protein>
    <recommendedName>
        <fullName evidence="9">Multidrug-efflux transporter</fullName>
    </recommendedName>
</protein>
<gene>
    <name evidence="11" type="ORF">ACFSC7_15690</name>
</gene>
<evidence type="ECO:0000256" key="8">
    <source>
        <dbReference type="ARBA" id="ARBA00023136"/>
    </source>
</evidence>
<evidence type="ECO:0000256" key="3">
    <source>
        <dbReference type="ARBA" id="ARBA00022449"/>
    </source>
</evidence>
<organism evidence="11 12">
    <name type="scientific">Roseibium aestuarii</name>
    <dbReference type="NCBI Taxonomy" id="2600299"/>
    <lineage>
        <taxon>Bacteria</taxon>
        <taxon>Pseudomonadati</taxon>
        <taxon>Pseudomonadota</taxon>
        <taxon>Alphaproteobacteria</taxon>
        <taxon>Hyphomicrobiales</taxon>
        <taxon>Stappiaceae</taxon>
        <taxon>Roseibium</taxon>
    </lineage>
</organism>
<feature type="transmembrane region" description="Helical" evidence="10">
    <location>
        <begin position="173"/>
        <end position="198"/>
    </location>
</feature>
<feature type="transmembrane region" description="Helical" evidence="10">
    <location>
        <begin position="434"/>
        <end position="455"/>
    </location>
</feature>
<feature type="transmembrane region" description="Helical" evidence="10">
    <location>
        <begin position="204"/>
        <end position="225"/>
    </location>
</feature>
<dbReference type="NCBIfam" id="TIGR00797">
    <property type="entry name" value="matE"/>
    <property type="match status" value="1"/>
</dbReference>
<evidence type="ECO:0000256" key="2">
    <source>
        <dbReference type="ARBA" id="ARBA00022448"/>
    </source>
</evidence>
<feature type="transmembrane region" description="Helical" evidence="10">
    <location>
        <begin position="407"/>
        <end position="428"/>
    </location>
</feature>
<feature type="transmembrane region" description="Helical" evidence="10">
    <location>
        <begin position="59"/>
        <end position="84"/>
    </location>
</feature>
<feature type="transmembrane region" description="Helical" evidence="10">
    <location>
        <begin position="105"/>
        <end position="124"/>
    </location>
</feature>
<evidence type="ECO:0000256" key="4">
    <source>
        <dbReference type="ARBA" id="ARBA00022475"/>
    </source>
</evidence>
<dbReference type="InterPro" id="IPR050222">
    <property type="entry name" value="MATE_MdtK"/>
</dbReference>
<dbReference type="Pfam" id="PF01554">
    <property type="entry name" value="MatE"/>
    <property type="match status" value="2"/>
</dbReference>
<dbReference type="Proteomes" id="UP001597327">
    <property type="component" value="Unassembled WGS sequence"/>
</dbReference>
<evidence type="ECO:0000256" key="6">
    <source>
        <dbReference type="ARBA" id="ARBA00022989"/>
    </source>
</evidence>
<keyword evidence="12" id="KW-1185">Reference proteome</keyword>
<sequence>MARPASPASSPLATLRSWWASDIGPTLSLGLPLAGAQLLQMAINTTDVLMIGRLGAEKLAASVLAFNMFTVLWFFGLGLIQAVVPLGANARGRRDTRAFRRIIRMGFWIACLYCIPAWSVMFFAQDILLLLGQEPKIAALAGDYMIALQWSLLPALMILALRGFLTVMEKSKIVLLATFCGALVNALFDYLLIFGAFGFPRLELAGAGIASAFSTAATMVVLLLYATRERRLKRYAILGRIWRSDWATLAQILKVGLPIAIAIVAEGGLFAASSILVGWNGAIQLAAHGIALQITSITFMIPLGLSQATLTRVGLAAGRGDRDAVRRAGWTALVVALFVMFCSALVFWTLPETLISIYLDFDNPQSAEVLGFAVSFLAVAALFQIVDGAQVIGINNLRGLGDINVPLIYTLIGYWVVGITLSVTLGIHAGWGGVGVWSGLAGGLAFVGLLTNVRFARREQLGLMKG</sequence>
<dbReference type="PANTHER" id="PTHR43298">
    <property type="entry name" value="MULTIDRUG RESISTANCE PROTEIN NORM-RELATED"/>
    <property type="match status" value="1"/>
</dbReference>
<keyword evidence="3" id="KW-0050">Antiport</keyword>
<keyword evidence="4" id="KW-1003">Cell membrane</keyword>
<feature type="transmembrane region" description="Helical" evidence="10">
    <location>
        <begin position="285"/>
        <end position="306"/>
    </location>
</feature>
<evidence type="ECO:0000256" key="7">
    <source>
        <dbReference type="ARBA" id="ARBA00023065"/>
    </source>
</evidence>
<feature type="transmembrane region" description="Helical" evidence="10">
    <location>
        <begin position="144"/>
        <end position="161"/>
    </location>
</feature>
<name>A0ABW4K0N0_9HYPH</name>
<evidence type="ECO:0000256" key="1">
    <source>
        <dbReference type="ARBA" id="ARBA00004429"/>
    </source>
</evidence>
<evidence type="ECO:0000256" key="5">
    <source>
        <dbReference type="ARBA" id="ARBA00022692"/>
    </source>
</evidence>
<dbReference type="CDD" id="cd13131">
    <property type="entry name" value="MATE_NorM_like"/>
    <property type="match status" value="1"/>
</dbReference>
<proteinExistence type="predicted"/>
<keyword evidence="6 10" id="KW-1133">Transmembrane helix</keyword>
<feature type="transmembrane region" description="Helical" evidence="10">
    <location>
        <begin position="327"/>
        <end position="349"/>
    </location>
</feature>
<keyword evidence="7" id="KW-0406">Ion transport</keyword>
<comment type="subcellular location">
    <subcellularLocation>
        <location evidence="1">Cell inner membrane</location>
        <topology evidence="1">Multi-pass membrane protein</topology>
    </subcellularLocation>
</comment>
<dbReference type="PANTHER" id="PTHR43298:SF2">
    <property type="entry name" value="FMN_FAD EXPORTER YEEO-RELATED"/>
    <property type="match status" value="1"/>
</dbReference>
<dbReference type="RefSeq" id="WP_208998920.1">
    <property type="nucleotide sequence ID" value="NZ_JBHUFA010000013.1"/>
</dbReference>
<comment type="caution">
    <text evidence="11">The sequence shown here is derived from an EMBL/GenBank/DDBJ whole genome shotgun (WGS) entry which is preliminary data.</text>
</comment>
<feature type="transmembrane region" description="Helical" evidence="10">
    <location>
        <begin position="369"/>
        <end position="386"/>
    </location>
</feature>
<dbReference type="InterPro" id="IPR048279">
    <property type="entry name" value="MdtK-like"/>
</dbReference>
<accession>A0ABW4K0N0</accession>
<evidence type="ECO:0000256" key="9">
    <source>
        <dbReference type="ARBA" id="ARBA00031636"/>
    </source>
</evidence>
<evidence type="ECO:0000313" key="12">
    <source>
        <dbReference type="Proteomes" id="UP001597327"/>
    </source>
</evidence>
<keyword evidence="8 10" id="KW-0472">Membrane</keyword>